<reference evidence="2 3" key="1">
    <citation type="submission" date="2018-10" db="EMBL/GenBank/DDBJ databases">
        <title>Robbsia sp. DHC34, isolated from soil.</title>
        <authorList>
            <person name="Gao Z.-H."/>
            <person name="Qiu L.-H."/>
        </authorList>
    </citation>
    <scope>NUCLEOTIDE SEQUENCE [LARGE SCALE GENOMIC DNA]</scope>
    <source>
        <strain evidence="2 3">DHC34</strain>
    </source>
</reference>
<comment type="caution">
    <text evidence="2">The sequence shown here is derived from an EMBL/GenBank/DDBJ whole genome shotgun (WGS) entry which is preliminary data.</text>
</comment>
<feature type="region of interest" description="Disordered" evidence="1">
    <location>
        <begin position="97"/>
        <end position="190"/>
    </location>
</feature>
<sequence length="190" mass="17926">MDLQLKDDAQAQQYSVVLKDKAGNVAAATGELTVSVSDSTVVTATLSADGSTVAIAPGKIGSAVVTVSDAADELSASINVTVTAGTPASIELDPVAADTSTASSTDASTTAASTSTDATSTASTADTASSTDATTAPAAGTDSSADATDASSADASTATDASTDSAASTSDATTDAAAAADETAADATAQ</sequence>
<protein>
    <submittedName>
        <fullName evidence="2">Uncharacterized protein</fullName>
    </submittedName>
</protein>
<dbReference type="Proteomes" id="UP000270342">
    <property type="component" value="Unassembled WGS sequence"/>
</dbReference>
<accession>A0A494X1V9</accession>
<evidence type="ECO:0000313" key="3">
    <source>
        <dbReference type="Proteomes" id="UP000270342"/>
    </source>
</evidence>
<dbReference type="RefSeq" id="WP_121091265.1">
    <property type="nucleotide sequence ID" value="NZ_RBZU01000019.1"/>
</dbReference>
<proteinExistence type="predicted"/>
<evidence type="ECO:0000313" key="2">
    <source>
        <dbReference type="EMBL" id="RKP44718.1"/>
    </source>
</evidence>
<dbReference type="AlphaFoldDB" id="A0A494X1V9"/>
<dbReference type="EMBL" id="RBZU01000019">
    <property type="protein sequence ID" value="RKP44718.1"/>
    <property type="molecule type" value="Genomic_DNA"/>
</dbReference>
<organism evidence="2 3">
    <name type="scientific">Pararobbsia silviterrae</name>
    <dbReference type="NCBI Taxonomy" id="1792498"/>
    <lineage>
        <taxon>Bacteria</taxon>
        <taxon>Pseudomonadati</taxon>
        <taxon>Pseudomonadota</taxon>
        <taxon>Betaproteobacteria</taxon>
        <taxon>Burkholderiales</taxon>
        <taxon>Burkholderiaceae</taxon>
        <taxon>Pararobbsia</taxon>
    </lineage>
</organism>
<gene>
    <name evidence="2" type="ORF">D7S86_27205</name>
</gene>
<keyword evidence="3" id="KW-1185">Reference proteome</keyword>
<evidence type="ECO:0000256" key="1">
    <source>
        <dbReference type="SAM" id="MobiDB-lite"/>
    </source>
</evidence>
<name>A0A494X1V9_9BURK</name>